<dbReference type="Proteomes" id="UP000526125">
    <property type="component" value="Unassembled WGS sequence"/>
</dbReference>
<evidence type="ECO:0000313" key="4">
    <source>
        <dbReference type="Proteomes" id="UP000526125"/>
    </source>
</evidence>
<dbReference type="AlphaFoldDB" id="A0A7Y6BYH0"/>
<feature type="domain" description="Phage tail tape measure protein" evidence="2">
    <location>
        <begin position="1"/>
        <end position="185"/>
    </location>
</feature>
<reference evidence="3 4" key="1">
    <citation type="submission" date="2020-05" db="EMBL/GenBank/DDBJ databases">
        <title>Genome Sequencing of Type Strains.</title>
        <authorList>
            <person name="Lemaire J.F."/>
            <person name="Inderbitzin P."/>
            <person name="Gregorio O.A."/>
            <person name="Collins S.B."/>
            <person name="Wespe N."/>
            <person name="Knight-Connoni V."/>
        </authorList>
    </citation>
    <scope>NUCLEOTIDE SEQUENCE [LARGE SCALE GENOMIC DNA]</scope>
    <source>
        <strain evidence="3 4">LMG 21957</strain>
    </source>
</reference>
<dbReference type="InterPro" id="IPR010090">
    <property type="entry name" value="Phage_tape_meas"/>
</dbReference>
<dbReference type="PANTHER" id="PTHR37813:SF1">
    <property type="entry name" value="FELS-2 PROPHAGE PROTEIN"/>
    <property type="match status" value="1"/>
</dbReference>
<sequence length="247" mass="25591">TQAAEAQSFLAMAGFKTKEIMEAMPGVLSLAAAGQMEIARTADIASNILTGFRLSADQTTGVVDVLAKAMTSSNTNIEQLGYAMKYAAPIAASLGMSIEEAAAAVGELSNAGIQGEMAGTQLRAMLLRLTTPTKEAQFYMDKLGITTKDAAGNILPFANIIGQFEQAFKKLNQSQQAQVAASIAGTEAASGFLTLISTGQAQLESFTSELENSAGAADKLAETQMDTLKGSIEEFKSAMEAAAIAVG</sequence>
<dbReference type="Pfam" id="PF10145">
    <property type="entry name" value="PhageMin_Tail"/>
    <property type="match status" value="1"/>
</dbReference>
<evidence type="ECO:0000313" key="3">
    <source>
        <dbReference type="EMBL" id="NUU76460.1"/>
    </source>
</evidence>
<accession>A0A7Y6BYH0</accession>
<keyword evidence="4" id="KW-1185">Reference proteome</keyword>
<protein>
    <submittedName>
        <fullName evidence="3">Phage tail tape measure protein</fullName>
    </submittedName>
</protein>
<dbReference type="RefSeq" id="WP_175396165.1">
    <property type="nucleotide sequence ID" value="NZ_JABMCB010000181.1"/>
</dbReference>
<keyword evidence="1" id="KW-1188">Viral release from host cell</keyword>
<name>A0A7Y6BYH0_9BACL</name>
<comment type="caution">
    <text evidence="3">The sequence shown here is derived from an EMBL/GenBank/DDBJ whole genome shotgun (WGS) entry which is preliminary data.</text>
</comment>
<evidence type="ECO:0000259" key="2">
    <source>
        <dbReference type="Pfam" id="PF10145"/>
    </source>
</evidence>
<dbReference type="PANTHER" id="PTHR37813">
    <property type="entry name" value="FELS-2 PROPHAGE PROTEIN"/>
    <property type="match status" value="1"/>
</dbReference>
<feature type="non-terminal residue" evidence="3">
    <location>
        <position position="1"/>
    </location>
</feature>
<gene>
    <name evidence="3" type="ORF">HP552_14580</name>
</gene>
<dbReference type="EMBL" id="JABMCB010000181">
    <property type="protein sequence ID" value="NUU76460.1"/>
    <property type="molecule type" value="Genomic_DNA"/>
</dbReference>
<feature type="non-terminal residue" evidence="3">
    <location>
        <position position="247"/>
    </location>
</feature>
<proteinExistence type="predicted"/>
<evidence type="ECO:0000256" key="1">
    <source>
        <dbReference type="ARBA" id="ARBA00022612"/>
    </source>
</evidence>
<organism evidence="3 4">
    <name type="scientific">Paenibacillus xylanilyticus</name>
    <dbReference type="NCBI Taxonomy" id="248903"/>
    <lineage>
        <taxon>Bacteria</taxon>
        <taxon>Bacillati</taxon>
        <taxon>Bacillota</taxon>
        <taxon>Bacilli</taxon>
        <taxon>Bacillales</taxon>
        <taxon>Paenibacillaceae</taxon>
        <taxon>Paenibacillus</taxon>
    </lineage>
</organism>
<dbReference type="NCBIfam" id="TIGR01760">
    <property type="entry name" value="tape_meas_TP901"/>
    <property type="match status" value="1"/>
</dbReference>